<dbReference type="PROSITE" id="PS51257">
    <property type="entry name" value="PROKAR_LIPOPROTEIN"/>
    <property type="match status" value="1"/>
</dbReference>
<dbReference type="Pfam" id="PF03724">
    <property type="entry name" value="META"/>
    <property type="match status" value="3"/>
</dbReference>
<dbReference type="PANTHER" id="PTHR35535">
    <property type="entry name" value="HEAT SHOCK PROTEIN HSLJ"/>
    <property type="match status" value="1"/>
</dbReference>
<feature type="chain" id="PRO_5045296937" evidence="1">
    <location>
        <begin position="22"/>
        <end position="428"/>
    </location>
</feature>
<feature type="domain" description="DUF306" evidence="2">
    <location>
        <begin position="157"/>
        <end position="265"/>
    </location>
</feature>
<reference evidence="3 4" key="1">
    <citation type="submission" date="2024-06" db="EMBL/GenBank/DDBJ databases">
        <title>The Natural Products Discovery Center: Release of the First 8490 Sequenced Strains for Exploring Actinobacteria Biosynthetic Diversity.</title>
        <authorList>
            <person name="Kalkreuter E."/>
            <person name="Kautsar S.A."/>
            <person name="Yang D."/>
            <person name="Bader C.D."/>
            <person name="Teijaro C.N."/>
            <person name="Fluegel L."/>
            <person name="Davis C.M."/>
            <person name="Simpson J.R."/>
            <person name="Lauterbach L."/>
            <person name="Steele A.D."/>
            <person name="Gui C."/>
            <person name="Meng S."/>
            <person name="Li G."/>
            <person name="Viehrig K."/>
            <person name="Ye F."/>
            <person name="Su P."/>
            <person name="Kiefer A.F."/>
            <person name="Nichols A."/>
            <person name="Cepeda A.J."/>
            <person name="Yan W."/>
            <person name="Fan B."/>
            <person name="Jiang Y."/>
            <person name="Adhikari A."/>
            <person name="Zheng C.-J."/>
            <person name="Schuster L."/>
            <person name="Cowan T.M."/>
            <person name="Smanski M.J."/>
            <person name="Chevrette M.G."/>
            <person name="De Carvalho L.P.S."/>
            <person name="Shen B."/>
        </authorList>
    </citation>
    <scope>NUCLEOTIDE SEQUENCE [LARGE SCALE GENOMIC DNA]</scope>
    <source>
        <strain evidence="3 4">NPDC006434</strain>
    </source>
</reference>
<dbReference type="InterPro" id="IPR005184">
    <property type="entry name" value="DUF306_Meta_HslJ"/>
</dbReference>
<evidence type="ECO:0000256" key="1">
    <source>
        <dbReference type="SAM" id="SignalP"/>
    </source>
</evidence>
<keyword evidence="4" id="KW-1185">Reference proteome</keyword>
<feature type="domain" description="DUF306" evidence="2">
    <location>
        <begin position="44"/>
        <end position="149"/>
    </location>
</feature>
<dbReference type="Gene3D" id="2.40.128.270">
    <property type="match status" value="3"/>
</dbReference>
<dbReference type="InterPro" id="IPR053147">
    <property type="entry name" value="Hsp_HslJ-like"/>
</dbReference>
<gene>
    <name evidence="3" type="ORF">ABZZ21_21655</name>
</gene>
<dbReference type="PANTHER" id="PTHR35535:SF2">
    <property type="entry name" value="DUF306 DOMAIN-CONTAINING PROTEIN"/>
    <property type="match status" value="1"/>
</dbReference>
<proteinExistence type="predicted"/>
<keyword evidence="1" id="KW-0732">Signal</keyword>
<dbReference type="EMBL" id="JBEXPZ010000027">
    <property type="protein sequence ID" value="MET9847110.1"/>
    <property type="molecule type" value="Genomic_DNA"/>
</dbReference>
<feature type="domain" description="DUF306" evidence="2">
    <location>
        <begin position="312"/>
        <end position="421"/>
    </location>
</feature>
<feature type="signal peptide" evidence="1">
    <location>
        <begin position="1"/>
        <end position="21"/>
    </location>
</feature>
<dbReference type="RefSeq" id="WP_355398319.1">
    <property type="nucleotide sequence ID" value="NZ_JBEXPZ010000027.1"/>
</dbReference>
<sequence>MNKQLRLTLTALSVLPLSLLAACGSESAGDPAISAVAASTKKSSVTGVRWKVDSLTVGGKTEKAPDGAYLKIADNRKVDGNYGCNTFGSTAAFKKDGIDFENAQSTEMACGDALMKFEKTFARILDAETFTPETTDGGLTLTAGDGDSLKLTKEKPAALYGTKWRVDYLMDREVATFLPKAARGKAWFTLDKKAGTLSASVGCNDISAKATVSEGRITLGSLQATEKMCSDSLMAVERSFLELFKGTVKYRIDHRSITLTSENNTGIGAVADKKTFARTLDAETFTPETTDGGLTRTAGDGDSLKLTKEKPAALYGTKWRVDYLMDREVATRLPAAARGKAWFTLDKKAGTLSASVGCNDISAKAAVSEGRITLGSLQATEKMCSDSLMAVERSFLELFKGTVKYRIDHRNITLTSENNTGVGAVADK</sequence>
<dbReference type="Proteomes" id="UP001550210">
    <property type="component" value="Unassembled WGS sequence"/>
</dbReference>
<comment type="caution">
    <text evidence="3">The sequence shown here is derived from an EMBL/GenBank/DDBJ whole genome shotgun (WGS) entry which is preliminary data.</text>
</comment>
<evidence type="ECO:0000259" key="2">
    <source>
        <dbReference type="Pfam" id="PF03724"/>
    </source>
</evidence>
<accession>A0ABV2UZX7</accession>
<dbReference type="InterPro" id="IPR038670">
    <property type="entry name" value="HslJ-like_sf"/>
</dbReference>
<protein>
    <submittedName>
        <fullName evidence="3">META domain-containing protein</fullName>
    </submittedName>
</protein>
<organism evidence="3 4">
    <name type="scientific">Streptomyces ossamyceticus</name>
    <dbReference type="NCBI Taxonomy" id="249581"/>
    <lineage>
        <taxon>Bacteria</taxon>
        <taxon>Bacillati</taxon>
        <taxon>Actinomycetota</taxon>
        <taxon>Actinomycetes</taxon>
        <taxon>Kitasatosporales</taxon>
        <taxon>Streptomycetaceae</taxon>
        <taxon>Streptomyces</taxon>
    </lineage>
</organism>
<evidence type="ECO:0000313" key="4">
    <source>
        <dbReference type="Proteomes" id="UP001550210"/>
    </source>
</evidence>
<evidence type="ECO:0000313" key="3">
    <source>
        <dbReference type="EMBL" id="MET9847110.1"/>
    </source>
</evidence>
<name>A0ABV2UZX7_9ACTN</name>